<proteinExistence type="predicted"/>
<accession>A0AA42DNP1</accession>
<evidence type="ECO:0000313" key="2">
    <source>
        <dbReference type="Proteomes" id="UP001169242"/>
    </source>
</evidence>
<sequence>MEKIEFFDELTGETILFELVDYAVIDGHKYLLVADEEDNATILKEIIDDGDEITYELVEDDNEFQKAALTLMESDEYDIEI</sequence>
<dbReference type="Pfam" id="PF06949">
    <property type="entry name" value="DUF1292"/>
    <property type="match status" value="1"/>
</dbReference>
<reference evidence="1" key="1">
    <citation type="journal article" date="2023" name="Int. J. Syst. Evol. Microbiol.">
        <title>&lt;i&gt;Holtiella tumoricola&lt;/i&gt; gen. nov. sp. nov., isolated from a human clinical sample.</title>
        <authorList>
            <person name="Allen-Vercoe E."/>
            <person name="Daigneault M.C."/>
            <person name="Vancuren S.J."/>
            <person name="Cochrane K."/>
            <person name="O'Neal L.L."/>
            <person name="Sankaranarayanan K."/>
            <person name="Lawson P.A."/>
        </authorList>
    </citation>
    <scope>NUCLEOTIDE SEQUENCE</scope>
    <source>
        <strain evidence="1">CC70A</strain>
    </source>
</reference>
<dbReference type="InterPro" id="IPR009711">
    <property type="entry name" value="UPF0473"/>
</dbReference>
<protein>
    <submittedName>
        <fullName evidence="1">DUF1292 domain-containing protein</fullName>
    </submittedName>
</protein>
<dbReference type="Proteomes" id="UP001169242">
    <property type="component" value="Unassembled WGS sequence"/>
</dbReference>
<dbReference type="RefSeq" id="WP_053985210.1">
    <property type="nucleotide sequence ID" value="NZ_JAQIFT010000048.1"/>
</dbReference>
<organism evidence="1 2">
    <name type="scientific">Holtiella tumoricola</name>
    <dbReference type="NCBI Taxonomy" id="3018743"/>
    <lineage>
        <taxon>Bacteria</taxon>
        <taxon>Bacillati</taxon>
        <taxon>Bacillota</taxon>
        <taxon>Clostridia</taxon>
        <taxon>Lachnospirales</taxon>
        <taxon>Cellulosilyticaceae</taxon>
        <taxon>Holtiella</taxon>
    </lineage>
</organism>
<evidence type="ECO:0000313" key="1">
    <source>
        <dbReference type="EMBL" id="MDA3732404.1"/>
    </source>
</evidence>
<gene>
    <name evidence="1" type="ORF">PBV87_12985</name>
</gene>
<comment type="caution">
    <text evidence="1">The sequence shown here is derived from an EMBL/GenBank/DDBJ whole genome shotgun (WGS) entry which is preliminary data.</text>
</comment>
<dbReference type="EMBL" id="JAQIFT010000048">
    <property type="protein sequence ID" value="MDA3732404.1"/>
    <property type="molecule type" value="Genomic_DNA"/>
</dbReference>
<dbReference type="AlphaFoldDB" id="A0AA42DNP1"/>
<name>A0AA42DNP1_9FIRM</name>
<keyword evidence="2" id="KW-1185">Reference proteome</keyword>